<evidence type="ECO:0000256" key="1">
    <source>
        <dbReference type="ARBA" id="ARBA00004141"/>
    </source>
</evidence>
<evidence type="ECO:0000313" key="7">
    <source>
        <dbReference type="Proteomes" id="UP000038009"/>
    </source>
</evidence>
<sequence>MRVHTYHKHAVQRHSPLLHALLSIHAVFSICYTAPILLTYLGLRWQQQSTTGAQKKWMLCVLMLWFCAEVVRLYLGRLANRYTLFGELIGFLTMSIAPQMVLIGVCLGLLPNLNDLEYSVCVTQFILLVSECLAATQLIMRVTRNNVIDFYVALGSIYSQ</sequence>
<keyword evidence="3 5" id="KW-1133">Transmembrane helix</keyword>
<evidence type="ECO:0000256" key="3">
    <source>
        <dbReference type="ARBA" id="ARBA00022989"/>
    </source>
</evidence>
<dbReference type="Proteomes" id="UP000038009">
    <property type="component" value="Unassembled WGS sequence"/>
</dbReference>
<evidence type="ECO:0000313" key="6">
    <source>
        <dbReference type="EMBL" id="KPI89013.1"/>
    </source>
</evidence>
<dbReference type="GO" id="GO:0016020">
    <property type="term" value="C:membrane"/>
    <property type="evidence" value="ECO:0007669"/>
    <property type="project" value="UniProtKB-SubCell"/>
</dbReference>
<keyword evidence="4 5" id="KW-0472">Membrane</keyword>
<dbReference type="InterPro" id="IPR019184">
    <property type="entry name" value="Uncharacterised_TM-17"/>
</dbReference>
<reference evidence="6 7" key="1">
    <citation type="journal article" date="2015" name="PLoS Pathog.">
        <title>Leptomonas seymouri: Adaptations to the Dixenous Life Cycle Analyzed by Genome Sequencing, Transcriptome Profiling and Co-infection with Leishmania donovani.</title>
        <authorList>
            <person name="Kraeva N."/>
            <person name="Butenko A."/>
            <person name="Hlavacova J."/>
            <person name="Kostygov A."/>
            <person name="Myskova J."/>
            <person name="Grybchuk D."/>
            <person name="Lestinova T."/>
            <person name="Votypka J."/>
            <person name="Volf P."/>
            <person name="Opperdoes F."/>
            <person name="Flegontov P."/>
            <person name="Lukes J."/>
            <person name="Yurchenko V."/>
        </authorList>
    </citation>
    <scope>NUCLEOTIDE SEQUENCE [LARGE SCALE GENOMIC DNA]</scope>
    <source>
        <strain evidence="6 7">ATCC 30220</strain>
    </source>
</reference>
<feature type="transmembrane region" description="Helical" evidence="5">
    <location>
        <begin position="116"/>
        <end position="136"/>
    </location>
</feature>
<feature type="transmembrane region" description="Helical" evidence="5">
    <location>
        <begin position="21"/>
        <end position="43"/>
    </location>
</feature>
<comment type="subcellular location">
    <subcellularLocation>
        <location evidence="1">Membrane</location>
        <topology evidence="1">Multi-pass membrane protein</topology>
    </subcellularLocation>
</comment>
<dbReference type="EMBL" id="LJSK01000034">
    <property type="protein sequence ID" value="KPI89013.1"/>
    <property type="molecule type" value="Genomic_DNA"/>
</dbReference>
<feature type="transmembrane region" description="Helical" evidence="5">
    <location>
        <begin position="55"/>
        <end position="75"/>
    </location>
</feature>
<evidence type="ECO:0000256" key="2">
    <source>
        <dbReference type="ARBA" id="ARBA00022692"/>
    </source>
</evidence>
<dbReference type="OrthoDB" id="311720at2759"/>
<proteinExistence type="predicted"/>
<keyword evidence="2 5" id="KW-0812">Transmembrane</keyword>
<protein>
    <submittedName>
        <fullName evidence="6">Uncharacterized protein</fullName>
    </submittedName>
</protein>
<dbReference type="Pfam" id="PF09799">
    <property type="entry name" value="Transmemb_17"/>
    <property type="match status" value="1"/>
</dbReference>
<evidence type="ECO:0000256" key="4">
    <source>
        <dbReference type="ARBA" id="ARBA00023136"/>
    </source>
</evidence>
<dbReference type="VEuPathDB" id="TriTrypDB:Lsey_0034_0280"/>
<dbReference type="AlphaFoldDB" id="A0A0N1IM58"/>
<dbReference type="OMA" id="QRIWMIC"/>
<feature type="transmembrane region" description="Helical" evidence="5">
    <location>
        <begin position="87"/>
        <end position="110"/>
    </location>
</feature>
<accession>A0A0N1IM58</accession>
<keyword evidence="7" id="KW-1185">Reference proteome</keyword>
<gene>
    <name evidence="6" type="ORF">ABL78_1897</name>
</gene>
<name>A0A0N1IM58_LEPSE</name>
<evidence type="ECO:0000256" key="5">
    <source>
        <dbReference type="SAM" id="Phobius"/>
    </source>
</evidence>
<comment type="caution">
    <text evidence="6">The sequence shown here is derived from an EMBL/GenBank/DDBJ whole genome shotgun (WGS) entry which is preliminary data.</text>
</comment>
<organism evidence="6 7">
    <name type="scientific">Leptomonas seymouri</name>
    <dbReference type="NCBI Taxonomy" id="5684"/>
    <lineage>
        <taxon>Eukaryota</taxon>
        <taxon>Discoba</taxon>
        <taxon>Euglenozoa</taxon>
        <taxon>Kinetoplastea</taxon>
        <taxon>Metakinetoplastina</taxon>
        <taxon>Trypanosomatida</taxon>
        <taxon>Trypanosomatidae</taxon>
        <taxon>Leishmaniinae</taxon>
        <taxon>Leptomonas</taxon>
    </lineage>
</organism>